<protein>
    <recommendedName>
        <fullName evidence="2">Xaa-Pro dipeptidyl-peptidase-like domain-containing protein</fullName>
    </recommendedName>
</protein>
<keyword evidence="1" id="KW-1133">Transmembrane helix</keyword>
<feature type="domain" description="Xaa-Pro dipeptidyl-peptidase-like" evidence="2">
    <location>
        <begin position="169"/>
        <end position="242"/>
    </location>
</feature>
<dbReference type="HOGENOM" id="CLU_043841_1_0_1"/>
<evidence type="ECO:0000256" key="1">
    <source>
        <dbReference type="SAM" id="Phobius"/>
    </source>
</evidence>
<dbReference type="RefSeq" id="XP_003171980.1">
    <property type="nucleotide sequence ID" value="XM_003171932.1"/>
</dbReference>
<dbReference type="OrthoDB" id="10249433at2759"/>
<dbReference type="GO" id="GO:0008474">
    <property type="term" value="F:palmitoyl-(protein) hydrolase activity"/>
    <property type="evidence" value="ECO:0007669"/>
    <property type="project" value="TreeGrafter"/>
</dbReference>
<sequence length="367" mass="41409">MLRRPPADGIANASSIVHRNRPWTTNVSRTLPPTRSLSLLLSVPPILVPPVVLIGLTITLWLYKCAMMVIFQNKIIYMPSMPPFSRQERIASYEKVCSPIFWEEQRIKSLDGVEIALCVGRNVAKTDEREVKKMEGREGEVVILYFQGNGSSIPPRLPQLSGVLKALDDRTYTLIAVSYRGFWTSRGRASQRGIERDAIAALKWARKTYPDLNTQLVFWGQSIGAGVATFLAASDHRQHDCARRSEPPALILETPFVSVQSMLLALYPQRWLPYRYLGPFLRNWWDSEEALRAMSNTGAKQTVRRRVLVISAENDELVPPEQGDFIEDLCIEQGMDVSRTRVRGALHTEATFRGGGRNAVVSFLKQL</sequence>
<dbReference type="GeneID" id="10027240"/>
<keyword evidence="1" id="KW-0812">Transmembrane</keyword>
<dbReference type="GO" id="GO:0016020">
    <property type="term" value="C:membrane"/>
    <property type="evidence" value="ECO:0007669"/>
    <property type="project" value="TreeGrafter"/>
</dbReference>
<gene>
    <name evidence="3" type="ORF">MGYG_06523</name>
</gene>
<proteinExistence type="predicted"/>
<dbReference type="InParanoid" id="E4UZJ6"/>
<evidence type="ECO:0000313" key="4">
    <source>
        <dbReference type="Proteomes" id="UP000002669"/>
    </source>
</evidence>
<evidence type="ECO:0000259" key="2">
    <source>
        <dbReference type="Pfam" id="PF02129"/>
    </source>
</evidence>
<dbReference type="PANTHER" id="PTHR12277">
    <property type="entry name" value="ALPHA/BETA HYDROLASE DOMAIN-CONTAINING PROTEIN"/>
    <property type="match status" value="1"/>
</dbReference>
<dbReference type="eggNOG" id="KOG4391">
    <property type="taxonomic scope" value="Eukaryota"/>
</dbReference>
<dbReference type="EMBL" id="DS989826">
    <property type="protein sequence ID" value="EFR03526.1"/>
    <property type="molecule type" value="Genomic_DNA"/>
</dbReference>
<dbReference type="Gene3D" id="3.40.50.1820">
    <property type="entry name" value="alpha/beta hydrolase"/>
    <property type="match status" value="1"/>
</dbReference>
<evidence type="ECO:0000313" key="3">
    <source>
        <dbReference type="EMBL" id="EFR03526.1"/>
    </source>
</evidence>
<dbReference type="OMA" id="CFWIVVM"/>
<dbReference type="PANTHER" id="PTHR12277:SF64">
    <property type="entry name" value="SUPERFAMILY HYDROLASE, PUTATIVE (AFU_ORTHOLOGUE AFUA_3G01760)-RELATED"/>
    <property type="match status" value="1"/>
</dbReference>
<dbReference type="InterPro" id="IPR029058">
    <property type="entry name" value="AB_hydrolase_fold"/>
</dbReference>
<dbReference type="VEuPathDB" id="FungiDB:MGYG_06523"/>
<accession>E4UZJ6</accession>
<dbReference type="Pfam" id="PF02129">
    <property type="entry name" value="Peptidase_S15"/>
    <property type="match status" value="1"/>
</dbReference>
<organism evidence="4">
    <name type="scientific">Arthroderma gypseum (strain ATCC MYA-4604 / CBS 118893)</name>
    <name type="common">Microsporum gypseum</name>
    <dbReference type="NCBI Taxonomy" id="535722"/>
    <lineage>
        <taxon>Eukaryota</taxon>
        <taxon>Fungi</taxon>
        <taxon>Dikarya</taxon>
        <taxon>Ascomycota</taxon>
        <taxon>Pezizomycotina</taxon>
        <taxon>Eurotiomycetes</taxon>
        <taxon>Eurotiomycetidae</taxon>
        <taxon>Onygenales</taxon>
        <taxon>Arthrodermataceae</taxon>
        <taxon>Nannizzia</taxon>
    </lineage>
</organism>
<dbReference type="Proteomes" id="UP000002669">
    <property type="component" value="Unassembled WGS sequence"/>
</dbReference>
<dbReference type="STRING" id="535722.E4UZJ6"/>
<keyword evidence="1" id="KW-0472">Membrane</keyword>
<feature type="transmembrane region" description="Helical" evidence="1">
    <location>
        <begin position="46"/>
        <end position="71"/>
    </location>
</feature>
<dbReference type="InterPro" id="IPR000383">
    <property type="entry name" value="Xaa-Pro-like_dom"/>
</dbReference>
<reference evidence="4" key="1">
    <citation type="journal article" date="2012" name="MBio">
        <title>Comparative genome analysis of Trichophyton rubrum and related dermatophytes reveals candidate genes involved in infection.</title>
        <authorList>
            <person name="Martinez D.A."/>
            <person name="Oliver B.G."/>
            <person name="Graeser Y."/>
            <person name="Goldberg J.M."/>
            <person name="Li W."/>
            <person name="Martinez-Rossi N.M."/>
            <person name="Monod M."/>
            <person name="Shelest E."/>
            <person name="Barton R.C."/>
            <person name="Birch E."/>
            <person name="Brakhage A.A."/>
            <person name="Chen Z."/>
            <person name="Gurr S.J."/>
            <person name="Heiman D."/>
            <person name="Heitman J."/>
            <person name="Kosti I."/>
            <person name="Rossi A."/>
            <person name="Saif S."/>
            <person name="Samalova M."/>
            <person name="Saunders C.W."/>
            <person name="Shea T."/>
            <person name="Summerbell R.C."/>
            <person name="Xu J."/>
            <person name="Young S."/>
            <person name="Zeng Q."/>
            <person name="Birren B.W."/>
            <person name="Cuomo C.A."/>
            <person name="White T.C."/>
        </authorList>
    </citation>
    <scope>NUCLEOTIDE SEQUENCE [LARGE SCALE GENOMIC DNA]</scope>
    <source>
        <strain evidence="4">ATCC MYA-4604 / CBS 118893</strain>
    </source>
</reference>
<name>E4UZJ6_ARTGP</name>
<dbReference type="SUPFAM" id="SSF53474">
    <property type="entry name" value="alpha/beta-Hydrolases"/>
    <property type="match status" value="1"/>
</dbReference>
<dbReference type="AlphaFoldDB" id="E4UZJ6"/>
<keyword evidence="4" id="KW-1185">Reference proteome</keyword>